<dbReference type="GO" id="GO:0008889">
    <property type="term" value="F:glycerophosphodiester phosphodiesterase activity"/>
    <property type="evidence" value="ECO:0007669"/>
    <property type="project" value="TreeGrafter"/>
</dbReference>
<keyword evidence="3" id="KW-1185">Reference proteome</keyword>
<sequence length="276" mass="30211">MRPPLRTFLNDTSWTGAIVAHRGAWHHAPENSALAIKEAADRGYDFVELDVQQSWDGTLFCLHDRTLDRTTDTIGAAAPRLWRDLRHVRLREGMGGDAPLTGEHIASLSDALAVAKDRTYLDIDTKFPDQITAVATAVKAAGMEDQVNLKREVNCRADYEALRAMEDATGIIVKPILFADPGTVAQIRDLIVEARFPLVEVLCRDMEIVLHVAEVCSSVQTEVFVNTLDAMPSCPKTDSQALVDPDAVWGALARAQIRLIQTDEPAALSAFLKAAA</sequence>
<name>A0A1P8N0P5_9RHOB</name>
<dbReference type="EMBL" id="CP019312">
    <property type="protein sequence ID" value="APX13886.1"/>
    <property type="molecule type" value="Genomic_DNA"/>
</dbReference>
<dbReference type="PROSITE" id="PS51704">
    <property type="entry name" value="GP_PDE"/>
    <property type="match status" value="1"/>
</dbReference>
<accession>A0A1P8N0P5</accession>
<evidence type="ECO:0000313" key="2">
    <source>
        <dbReference type="EMBL" id="APX13886.1"/>
    </source>
</evidence>
<organism evidence="2 3">
    <name type="scientific">Tateyamaria omphalii</name>
    <dbReference type="NCBI Taxonomy" id="299262"/>
    <lineage>
        <taxon>Bacteria</taxon>
        <taxon>Pseudomonadati</taxon>
        <taxon>Pseudomonadota</taxon>
        <taxon>Alphaproteobacteria</taxon>
        <taxon>Rhodobacterales</taxon>
        <taxon>Roseobacteraceae</taxon>
        <taxon>Tateyamaria</taxon>
    </lineage>
</organism>
<proteinExistence type="predicted"/>
<dbReference type="Gene3D" id="3.20.20.190">
    <property type="entry name" value="Phosphatidylinositol (PI) phosphodiesterase"/>
    <property type="match status" value="1"/>
</dbReference>
<dbReference type="RefSeq" id="WP_076630314.1">
    <property type="nucleotide sequence ID" value="NZ_CP019312.1"/>
</dbReference>
<protein>
    <recommendedName>
        <fullName evidence="1">GP-PDE domain-containing protein</fullName>
    </recommendedName>
</protein>
<dbReference type="Pfam" id="PF03009">
    <property type="entry name" value="GDPD"/>
    <property type="match status" value="1"/>
</dbReference>
<dbReference type="STRING" id="299262.BWR18_13400"/>
<reference evidence="2 3" key="1">
    <citation type="submission" date="2017-01" db="EMBL/GenBank/DDBJ databases">
        <title>Complete genome of Tateyamaria omphalii DOK1-4 isolated from seawater in Dokdo.</title>
        <authorList>
            <person name="Kim J.H."/>
            <person name="Chi W.-J."/>
        </authorList>
    </citation>
    <scope>NUCLEOTIDE SEQUENCE [LARGE SCALE GENOMIC DNA]</scope>
    <source>
        <strain evidence="2 3">DOK1-4</strain>
    </source>
</reference>
<dbReference type="KEGG" id="tom:BWR18_13400"/>
<dbReference type="GO" id="GO:0006644">
    <property type="term" value="P:phospholipid metabolic process"/>
    <property type="evidence" value="ECO:0007669"/>
    <property type="project" value="TreeGrafter"/>
</dbReference>
<evidence type="ECO:0000313" key="3">
    <source>
        <dbReference type="Proteomes" id="UP000186336"/>
    </source>
</evidence>
<dbReference type="InterPro" id="IPR030395">
    <property type="entry name" value="GP_PDE_dom"/>
</dbReference>
<dbReference type="Pfam" id="PF16387">
    <property type="entry name" value="DUF4996"/>
    <property type="match status" value="1"/>
</dbReference>
<dbReference type="PANTHER" id="PTHR46320">
    <property type="entry name" value="GLYCEROPHOSPHODIESTER PHOSPHODIESTERASE 1"/>
    <property type="match status" value="1"/>
</dbReference>
<dbReference type="GO" id="GO:0005886">
    <property type="term" value="C:plasma membrane"/>
    <property type="evidence" value="ECO:0007669"/>
    <property type="project" value="TreeGrafter"/>
</dbReference>
<dbReference type="SUPFAM" id="SSF51695">
    <property type="entry name" value="PLC-like phosphodiesterases"/>
    <property type="match status" value="1"/>
</dbReference>
<dbReference type="Proteomes" id="UP000186336">
    <property type="component" value="Chromosome"/>
</dbReference>
<feature type="domain" description="GP-PDE" evidence="1">
    <location>
        <begin position="16"/>
        <end position="272"/>
    </location>
</feature>
<dbReference type="PANTHER" id="PTHR46320:SF1">
    <property type="entry name" value="GLYCEROPHOSPHODIESTER PHOSPHODIESTERASE 1"/>
    <property type="match status" value="1"/>
</dbReference>
<dbReference type="GO" id="GO:0006580">
    <property type="term" value="P:ethanolamine metabolic process"/>
    <property type="evidence" value="ECO:0007669"/>
    <property type="project" value="TreeGrafter"/>
</dbReference>
<dbReference type="GO" id="GO:0070291">
    <property type="term" value="P:N-acylethanolamine metabolic process"/>
    <property type="evidence" value="ECO:0007669"/>
    <property type="project" value="TreeGrafter"/>
</dbReference>
<gene>
    <name evidence="2" type="ORF">BWR18_13400</name>
</gene>
<evidence type="ECO:0000259" key="1">
    <source>
        <dbReference type="PROSITE" id="PS51704"/>
    </source>
</evidence>
<dbReference type="AlphaFoldDB" id="A0A1P8N0P5"/>
<dbReference type="InterPro" id="IPR017946">
    <property type="entry name" value="PLC-like_Pdiesterase_TIM-brl"/>
</dbReference>
<dbReference type="InterPro" id="IPR032160">
    <property type="entry name" value="DUF4996"/>
</dbReference>
<dbReference type="CDD" id="cd08566">
    <property type="entry name" value="GDPD_AtGDE_like"/>
    <property type="match status" value="1"/>
</dbReference>